<dbReference type="SUPFAM" id="SSF56349">
    <property type="entry name" value="DNA breaking-rejoining enzymes"/>
    <property type="match status" value="1"/>
</dbReference>
<name>A0A934J3V4_9BACL</name>
<proteinExistence type="predicted"/>
<dbReference type="InterPro" id="IPR010998">
    <property type="entry name" value="Integrase_recombinase_N"/>
</dbReference>
<protein>
    <submittedName>
        <fullName evidence="2">Uncharacterized protein</fullName>
    </submittedName>
</protein>
<evidence type="ECO:0000313" key="3">
    <source>
        <dbReference type="Proteomes" id="UP000640274"/>
    </source>
</evidence>
<dbReference type="AlphaFoldDB" id="A0A934J3V4"/>
<organism evidence="2 3">
    <name type="scientific">Paenibacillus roseus</name>
    <dbReference type="NCBI Taxonomy" id="2798579"/>
    <lineage>
        <taxon>Bacteria</taxon>
        <taxon>Bacillati</taxon>
        <taxon>Bacillota</taxon>
        <taxon>Bacilli</taxon>
        <taxon>Bacillales</taxon>
        <taxon>Paenibacillaceae</taxon>
        <taxon>Paenibacillus</taxon>
    </lineage>
</organism>
<comment type="caution">
    <text evidence="2">The sequence shown here is derived from an EMBL/GenBank/DDBJ whole genome shotgun (WGS) entry which is preliminary data.</text>
</comment>
<reference evidence="2" key="1">
    <citation type="submission" date="2020-12" db="EMBL/GenBank/DDBJ databases">
        <authorList>
            <person name="Huq M.A."/>
        </authorList>
    </citation>
    <scope>NUCLEOTIDE SEQUENCE</scope>
    <source>
        <strain evidence="2">MAHUQ-46</strain>
    </source>
</reference>
<gene>
    <name evidence="2" type="ORF">JFN88_13785</name>
</gene>
<keyword evidence="3" id="KW-1185">Reference proteome</keyword>
<dbReference type="EMBL" id="JAELUP010000066">
    <property type="protein sequence ID" value="MBJ6362340.1"/>
    <property type="molecule type" value="Genomic_DNA"/>
</dbReference>
<keyword evidence="1" id="KW-0238">DNA-binding</keyword>
<evidence type="ECO:0000313" key="2">
    <source>
        <dbReference type="EMBL" id="MBJ6362340.1"/>
    </source>
</evidence>
<sequence length="90" mass="10559">MSLGTIQYIHRVLKNILSRVEEWGLIKENTMTKVKKPKVEQTEFEFYDEEEAREVIAALYQEARKWRLFVLGAMIGSKRRGELIYNAPIG</sequence>
<dbReference type="InterPro" id="IPR011010">
    <property type="entry name" value="DNA_brk_join_enz"/>
</dbReference>
<evidence type="ECO:0000256" key="1">
    <source>
        <dbReference type="ARBA" id="ARBA00023125"/>
    </source>
</evidence>
<dbReference type="RefSeq" id="WP_199019888.1">
    <property type="nucleotide sequence ID" value="NZ_JAELUP010000066.1"/>
</dbReference>
<accession>A0A934J3V4</accession>
<dbReference type="Proteomes" id="UP000640274">
    <property type="component" value="Unassembled WGS sequence"/>
</dbReference>
<dbReference type="GO" id="GO:0003677">
    <property type="term" value="F:DNA binding"/>
    <property type="evidence" value="ECO:0007669"/>
    <property type="project" value="UniProtKB-KW"/>
</dbReference>
<dbReference type="Gene3D" id="1.10.150.130">
    <property type="match status" value="1"/>
</dbReference>